<evidence type="ECO:0000313" key="2">
    <source>
        <dbReference type="Proteomes" id="UP000006729"/>
    </source>
</evidence>
<protein>
    <submittedName>
        <fullName evidence="1">Uncharacterized protein</fullName>
    </submittedName>
</protein>
<sequence length="104" mass="11700">MGQLHKEPLGQDSFNGDLRDAKFAWNKLCFEPTFEKLKLALFSSTTWPIGAGRGGKKRHASTLYHALAARVYEIHLFTVPSDRKPHLDAHEGNLHVYFAANDHG</sequence>
<accession>A0A2K2CA18</accession>
<dbReference type="PANTHER" id="PTHR46686">
    <property type="entry name" value="GLYCOSYLTRANSFERASE"/>
    <property type="match status" value="1"/>
</dbReference>
<gene>
    <name evidence="1" type="ORF">POPTR_001G376300</name>
</gene>
<proteinExistence type="predicted"/>
<name>A0A2K2CA18_POPTR</name>
<dbReference type="EMBL" id="CM009290">
    <property type="protein sequence ID" value="PNT58868.1"/>
    <property type="molecule type" value="Genomic_DNA"/>
</dbReference>
<dbReference type="AlphaFoldDB" id="A0A2K2CA18"/>
<evidence type="ECO:0000313" key="1">
    <source>
        <dbReference type="EMBL" id="PNT58868.1"/>
    </source>
</evidence>
<dbReference type="Proteomes" id="UP000006729">
    <property type="component" value="Chromosome 1"/>
</dbReference>
<keyword evidence="2" id="KW-1185">Reference proteome</keyword>
<reference evidence="1 2" key="1">
    <citation type="journal article" date="2006" name="Science">
        <title>The genome of black cottonwood, Populus trichocarpa (Torr. &amp; Gray).</title>
        <authorList>
            <person name="Tuskan G.A."/>
            <person name="Difazio S."/>
            <person name="Jansson S."/>
            <person name="Bohlmann J."/>
            <person name="Grigoriev I."/>
            <person name="Hellsten U."/>
            <person name="Putnam N."/>
            <person name="Ralph S."/>
            <person name="Rombauts S."/>
            <person name="Salamov A."/>
            <person name="Schein J."/>
            <person name="Sterck L."/>
            <person name="Aerts A."/>
            <person name="Bhalerao R.R."/>
            <person name="Bhalerao R.P."/>
            <person name="Blaudez D."/>
            <person name="Boerjan W."/>
            <person name="Brun A."/>
            <person name="Brunner A."/>
            <person name="Busov V."/>
            <person name="Campbell M."/>
            <person name="Carlson J."/>
            <person name="Chalot M."/>
            <person name="Chapman J."/>
            <person name="Chen G.L."/>
            <person name="Cooper D."/>
            <person name="Coutinho P.M."/>
            <person name="Couturier J."/>
            <person name="Covert S."/>
            <person name="Cronk Q."/>
            <person name="Cunningham R."/>
            <person name="Davis J."/>
            <person name="Degroeve S."/>
            <person name="Dejardin A."/>
            <person name="Depamphilis C."/>
            <person name="Detter J."/>
            <person name="Dirks B."/>
            <person name="Dubchak I."/>
            <person name="Duplessis S."/>
            <person name="Ehlting J."/>
            <person name="Ellis B."/>
            <person name="Gendler K."/>
            <person name="Goodstein D."/>
            <person name="Gribskov M."/>
            <person name="Grimwood J."/>
            <person name="Groover A."/>
            <person name="Gunter L."/>
            <person name="Hamberger B."/>
            <person name="Heinze B."/>
            <person name="Helariutta Y."/>
            <person name="Henrissat B."/>
            <person name="Holligan D."/>
            <person name="Holt R."/>
            <person name="Huang W."/>
            <person name="Islam-Faridi N."/>
            <person name="Jones S."/>
            <person name="Jones-Rhoades M."/>
            <person name="Jorgensen R."/>
            <person name="Joshi C."/>
            <person name="Kangasjarvi J."/>
            <person name="Karlsson J."/>
            <person name="Kelleher C."/>
            <person name="Kirkpatrick R."/>
            <person name="Kirst M."/>
            <person name="Kohler A."/>
            <person name="Kalluri U."/>
            <person name="Larimer F."/>
            <person name="Leebens-Mack J."/>
            <person name="Leple J.C."/>
            <person name="Locascio P."/>
            <person name="Lou Y."/>
            <person name="Lucas S."/>
            <person name="Martin F."/>
            <person name="Montanini B."/>
            <person name="Napoli C."/>
            <person name="Nelson D.R."/>
            <person name="Nelson C."/>
            <person name="Nieminen K."/>
            <person name="Nilsson O."/>
            <person name="Pereda V."/>
            <person name="Peter G."/>
            <person name="Philippe R."/>
            <person name="Pilate G."/>
            <person name="Poliakov A."/>
            <person name="Razumovskaya J."/>
            <person name="Richardson P."/>
            <person name="Rinaldi C."/>
            <person name="Ritland K."/>
            <person name="Rouze P."/>
            <person name="Ryaboy D."/>
            <person name="Schmutz J."/>
            <person name="Schrader J."/>
            <person name="Segerman B."/>
            <person name="Shin H."/>
            <person name="Siddiqui A."/>
            <person name="Sterky F."/>
            <person name="Terry A."/>
            <person name="Tsai C.J."/>
            <person name="Uberbacher E."/>
            <person name="Unneberg P."/>
            <person name="Vahala J."/>
            <person name="Wall K."/>
            <person name="Wessler S."/>
            <person name="Yang G."/>
            <person name="Yin T."/>
            <person name="Douglas C."/>
            <person name="Marra M."/>
            <person name="Sandberg G."/>
            <person name="Van de Peer Y."/>
            <person name="Rokhsar D."/>
        </authorList>
    </citation>
    <scope>NUCLEOTIDE SEQUENCE [LARGE SCALE GENOMIC DNA]</scope>
    <source>
        <strain evidence="2">cv. Nisqually</strain>
    </source>
</reference>
<dbReference type="STRING" id="3694.A0A2K2CA18"/>
<dbReference type="PANTHER" id="PTHR46686:SF2">
    <property type="entry name" value="GLYCOSYLTRANSFERASE"/>
    <property type="match status" value="1"/>
</dbReference>
<organism evidence="1 2">
    <name type="scientific">Populus trichocarpa</name>
    <name type="common">Western balsam poplar</name>
    <name type="synonym">Populus balsamifera subsp. trichocarpa</name>
    <dbReference type="NCBI Taxonomy" id="3694"/>
    <lineage>
        <taxon>Eukaryota</taxon>
        <taxon>Viridiplantae</taxon>
        <taxon>Streptophyta</taxon>
        <taxon>Embryophyta</taxon>
        <taxon>Tracheophyta</taxon>
        <taxon>Spermatophyta</taxon>
        <taxon>Magnoliopsida</taxon>
        <taxon>eudicotyledons</taxon>
        <taxon>Gunneridae</taxon>
        <taxon>Pentapetalae</taxon>
        <taxon>rosids</taxon>
        <taxon>fabids</taxon>
        <taxon>Malpighiales</taxon>
        <taxon>Salicaceae</taxon>
        <taxon>Saliceae</taxon>
        <taxon>Populus</taxon>
    </lineage>
</organism>
<dbReference type="InParanoid" id="A0A2K2CA18"/>